<feature type="region of interest" description="Disordered" evidence="1">
    <location>
        <begin position="1"/>
        <end position="36"/>
    </location>
</feature>
<keyword evidence="3" id="KW-1185">Reference proteome</keyword>
<evidence type="ECO:0000313" key="3">
    <source>
        <dbReference type="Proteomes" id="UP000035065"/>
    </source>
</evidence>
<dbReference type="Proteomes" id="UP000035065">
    <property type="component" value="Unassembled WGS sequence"/>
</dbReference>
<feature type="region of interest" description="Disordered" evidence="1">
    <location>
        <begin position="178"/>
        <end position="198"/>
    </location>
</feature>
<dbReference type="EMBL" id="AEUD01000001">
    <property type="protein sequence ID" value="EGD57093.1"/>
    <property type="molecule type" value="Genomic_DNA"/>
</dbReference>
<accession>F1YE03</accession>
<sequence length="198" mass="20924">MARSARTHSTIRPHLIVNELSPTTGDAGRPGGDGPEDVQPYAWLVADLVDERLAATGRAFIVDIHSPVSDQSPVGDPSAPCPEVLLNVDGRHLPPALLDAAVSAFGELTSPVTDAPHAGRYVPQLRHRGDQRVQAISLSIRESVLLDGHFAVNPESVERLGRAIGQVVGCVDAVGAPDPRRPPCRPVDQSGECPTPVL</sequence>
<dbReference type="Pfam" id="PF05013">
    <property type="entry name" value="FGase"/>
    <property type="match status" value="1"/>
</dbReference>
<proteinExistence type="predicted"/>
<dbReference type="InterPro" id="IPR007709">
    <property type="entry name" value="N-FG_amidohydro"/>
</dbReference>
<feature type="compositionally biased region" description="Basic residues" evidence="1">
    <location>
        <begin position="1"/>
        <end position="11"/>
    </location>
</feature>
<reference evidence="2 3" key="1">
    <citation type="journal article" date="2011" name="J. Bacteriol.">
        <title>Draft Genome Sequence of Gordonia neofelifaecis NRRL B-59395, a Cholesterol-Degrading Actinomycete.</title>
        <authorList>
            <person name="Ge F."/>
            <person name="Li W."/>
            <person name="Chen G."/>
            <person name="Liu Y."/>
            <person name="Zhang G."/>
            <person name="Yong B."/>
            <person name="Wang Q."/>
            <person name="Wang N."/>
            <person name="Huang Z."/>
            <person name="Li W."/>
            <person name="Wang J."/>
            <person name="Wu C."/>
            <person name="Xie Q."/>
            <person name="Liu G."/>
        </authorList>
    </citation>
    <scope>NUCLEOTIDE SEQUENCE [LARGE SCALE GENOMIC DNA]</scope>
    <source>
        <strain evidence="2 3">NRRL B-59395</strain>
    </source>
</reference>
<dbReference type="Gene3D" id="3.40.630.40">
    <property type="entry name" value="Zn-dependent exopeptidases"/>
    <property type="match status" value="1"/>
</dbReference>
<dbReference type="STRING" id="644548.SCNU_01925"/>
<keyword evidence="2" id="KW-0378">Hydrolase</keyword>
<dbReference type="AlphaFoldDB" id="F1YE03"/>
<evidence type="ECO:0000256" key="1">
    <source>
        <dbReference type="SAM" id="MobiDB-lite"/>
    </source>
</evidence>
<dbReference type="SUPFAM" id="SSF53187">
    <property type="entry name" value="Zn-dependent exopeptidases"/>
    <property type="match status" value="1"/>
</dbReference>
<organism evidence="2 3">
    <name type="scientific">Gordonia neofelifaecis NRRL B-59395</name>
    <dbReference type="NCBI Taxonomy" id="644548"/>
    <lineage>
        <taxon>Bacteria</taxon>
        <taxon>Bacillati</taxon>
        <taxon>Actinomycetota</taxon>
        <taxon>Actinomycetes</taxon>
        <taxon>Mycobacteriales</taxon>
        <taxon>Gordoniaceae</taxon>
        <taxon>Gordonia</taxon>
    </lineage>
</organism>
<evidence type="ECO:0000313" key="2">
    <source>
        <dbReference type="EMBL" id="EGD57093.1"/>
    </source>
</evidence>
<dbReference type="eggNOG" id="COG3741">
    <property type="taxonomic scope" value="Bacteria"/>
</dbReference>
<name>F1YE03_9ACTN</name>
<dbReference type="GO" id="GO:0016787">
    <property type="term" value="F:hydrolase activity"/>
    <property type="evidence" value="ECO:0007669"/>
    <property type="project" value="UniProtKB-KW"/>
</dbReference>
<protein>
    <submittedName>
        <fullName evidence="2">N-formylglutamate aminohydrolase</fullName>
    </submittedName>
</protein>
<comment type="caution">
    <text evidence="2">The sequence shown here is derived from an EMBL/GenBank/DDBJ whole genome shotgun (WGS) entry which is preliminary data.</text>
</comment>
<gene>
    <name evidence="2" type="ORF">SCNU_01925</name>
</gene>